<evidence type="ECO:0000256" key="8">
    <source>
        <dbReference type="ARBA" id="ARBA00023269"/>
    </source>
</evidence>
<dbReference type="GO" id="GO:0030527">
    <property type="term" value="F:structural constituent of chromatin"/>
    <property type="evidence" value="ECO:0007669"/>
    <property type="project" value="InterPro"/>
</dbReference>
<accession>A0A9Q0IR00</accession>
<comment type="subcellular location">
    <subcellularLocation>
        <location evidence="3">Chromosome</location>
    </subcellularLocation>
    <subcellularLocation>
        <location evidence="2">Nucleus</location>
    </subcellularLocation>
</comment>
<name>A0A9Q0IR00_9TELE</name>
<reference evidence="11" key="1">
    <citation type="submission" date="2022-07" db="EMBL/GenBank/DDBJ databases">
        <title>Chromosome-level genome of Muraenolepis orangiensis.</title>
        <authorList>
            <person name="Kim J."/>
        </authorList>
    </citation>
    <scope>NUCLEOTIDE SEQUENCE</scope>
    <source>
        <strain evidence="11">KU_S4_2022</strain>
        <tissue evidence="11">Muscle</tissue>
    </source>
</reference>
<dbReference type="GO" id="GO:0005634">
    <property type="term" value="C:nucleus"/>
    <property type="evidence" value="ECO:0007669"/>
    <property type="project" value="UniProtKB-SubCell"/>
</dbReference>
<feature type="compositionally biased region" description="Low complexity" evidence="10">
    <location>
        <begin position="152"/>
        <end position="172"/>
    </location>
</feature>
<keyword evidence="12" id="KW-1185">Reference proteome</keyword>
<dbReference type="EMBL" id="JANIIK010000042">
    <property type="protein sequence ID" value="KAJ3607183.1"/>
    <property type="molecule type" value="Genomic_DNA"/>
</dbReference>
<comment type="similarity">
    <text evidence="4 9">Belongs to the histone H4 family.</text>
</comment>
<dbReference type="AlphaFoldDB" id="A0A9Q0IR00"/>
<feature type="non-terminal residue" evidence="11">
    <location>
        <position position="1"/>
    </location>
</feature>
<evidence type="ECO:0000256" key="3">
    <source>
        <dbReference type="ARBA" id="ARBA00004286"/>
    </source>
</evidence>
<sequence length="316" mass="32540">GITKPAVRRLARRSGVKRISGLIYEETRGVLKVFLEDVIRDAVTYTEHGKRKTVTAMDVVFDSLDVITENFTGGQHQENHTTKEIPDCSEGLIVGGPTPTLPFVTASSAFRFFLLPDGLEDSSPITILTSRSSTISCATSFLHNAGYRQWPSTASRAPAGGAPAPATAGGTPTAPPKTVTVAQRGRPDAPTGSTSGGSQWGIYSDRRGHRDIHQGAPATGTAGRHREAPSAATGGSAAATAGTAAATGGSAGRPPRQPLGASAMGTAAATGGSGGGHRGPPRTGHRGQTTGPPPRPPRRLLSTADTTARNYPLVRI</sequence>
<feature type="compositionally biased region" description="Basic and acidic residues" evidence="10">
    <location>
        <begin position="204"/>
        <end position="213"/>
    </location>
</feature>
<dbReference type="Gene3D" id="1.10.20.10">
    <property type="entry name" value="Histone, subunit A"/>
    <property type="match status" value="1"/>
</dbReference>
<dbReference type="SUPFAM" id="SSF47113">
    <property type="entry name" value="Histone-fold"/>
    <property type="match status" value="1"/>
</dbReference>
<organism evidence="11 12">
    <name type="scientific">Muraenolepis orangiensis</name>
    <name type="common">Patagonian moray cod</name>
    <dbReference type="NCBI Taxonomy" id="630683"/>
    <lineage>
        <taxon>Eukaryota</taxon>
        <taxon>Metazoa</taxon>
        <taxon>Chordata</taxon>
        <taxon>Craniata</taxon>
        <taxon>Vertebrata</taxon>
        <taxon>Euteleostomi</taxon>
        <taxon>Actinopterygii</taxon>
        <taxon>Neopterygii</taxon>
        <taxon>Teleostei</taxon>
        <taxon>Neoteleostei</taxon>
        <taxon>Acanthomorphata</taxon>
        <taxon>Zeiogadaria</taxon>
        <taxon>Gadariae</taxon>
        <taxon>Gadiformes</taxon>
        <taxon>Muraenolepidoidei</taxon>
        <taxon>Muraenolepididae</taxon>
        <taxon>Muraenolepis</taxon>
    </lineage>
</organism>
<keyword evidence="8 9" id="KW-0544">Nucleosome core</keyword>
<dbReference type="SMART" id="SM00417">
    <property type="entry name" value="H4"/>
    <property type="match status" value="1"/>
</dbReference>
<keyword evidence="5 9" id="KW-0158">Chromosome</keyword>
<dbReference type="InterPro" id="IPR001951">
    <property type="entry name" value="Histone_H4"/>
</dbReference>
<evidence type="ECO:0000256" key="1">
    <source>
        <dbReference type="ARBA" id="ARBA00002001"/>
    </source>
</evidence>
<evidence type="ECO:0000256" key="2">
    <source>
        <dbReference type="ARBA" id="ARBA00004123"/>
    </source>
</evidence>
<keyword evidence="6 9" id="KW-0238">DNA-binding</keyword>
<dbReference type="GO" id="GO:0046982">
    <property type="term" value="F:protein heterodimerization activity"/>
    <property type="evidence" value="ECO:0007669"/>
    <property type="project" value="InterPro"/>
</dbReference>
<dbReference type="PRINTS" id="PR00623">
    <property type="entry name" value="HISTONEH4"/>
</dbReference>
<evidence type="ECO:0000313" key="12">
    <source>
        <dbReference type="Proteomes" id="UP001148018"/>
    </source>
</evidence>
<gene>
    <name evidence="11" type="ORF">NHX12_026696</name>
</gene>
<comment type="subunit">
    <text evidence="9">The nucleosome is a histone octamer containing two molecules each of H2A, H2B, H3 and H4 assembled in one H3-H4 heterotetramer and two H2A-H2B heterodimers. The octamer wraps approximately 147 bp of DNA.</text>
</comment>
<comment type="caution">
    <text evidence="11">The sequence shown here is derived from an EMBL/GenBank/DDBJ whole genome shotgun (WGS) entry which is preliminary data.</text>
</comment>
<feature type="region of interest" description="Disordered" evidence="10">
    <location>
        <begin position="152"/>
        <end position="316"/>
    </location>
</feature>
<keyword evidence="7 9" id="KW-0539">Nucleus</keyword>
<dbReference type="InterPro" id="IPR009072">
    <property type="entry name" value="Histone-fold"/>
</dbReference>
<dbReference type="GO" id="GO:0003677">
    <property type="term" value="F:DNA binding"/>
    <property type="evidence" value="ECO:0007669"/>
    <property type="project" value="UniProtKB-KW"/>
</dbReference>
<feature type="compositionally biased region" description="Low complexity" evidence="10">
    <location>
        <begin position="258"/>
        <end position="270"/>
    </location>
</feature>
<evidence type="ECO:0000256" key="4">
    <source>
        <dbReference type="ARBA" id="ARBA00006564"/>
    </source>
</evidence>
<evidence type="ECO:0000256" key="6">
    <source>
        <dbReference type="ARBA" id="ARBA00023125"/>
    </source>
</evidence>
<comment type="function">
    <text evidence="1 9">Core component of nucleosome. Nucleosomes wrap and compact DNA into chromatin, limiting DNA accessibility to the cellular machineries which require DNA as a template. Histones thereby play a central role in transcription regulation, DNA repair, DNA replication and chromosomal stability. DNA accessibility is regulated via a complex set of post-translational modifications of histones, also called histone code, and nucleosome remodeling.</text>
</comment>
<dbReference type="PANTHER" id="PTHR10484">
    <property type="entry name" value="HISTONE H4"/>
    <property type="match status" value="1"/>
</dbReference>
<evidence type="ECO:0000256" key="10">
    <source>
        <dbReference type="SAM" id="MobiDB-lite"/>
    </source>
</evidence>
<feature type="compositionally biased region" description="Low complexity" evidence="10">
    <location>
        <begin position="230"/>
        <end position="248"/>
    </location>
</feature>
<evidence type="ECO:0000256" key="7">
    <source>
        <dbReference type="ARBA" id="ARBA00023242"/>
    </source>
</evidence>
<evidence type="ECO:0000256" key="5">
    <source>
        <dbReference type="ARBA" id="ARBA00022454"/>
    </source>
</evidence>
<dbReference type="Proteomes" id="UP001148018">
    <property type="component" value="Unassembled WGS sequence"/>
</dbReference>
<evidence type="ECO:0000256" key="9">
    <source>
        <dbReference type="RuleBase" id="RU000528"/>
    </source>
</evidence>
<proteinExistence type="inferred from homology"/>
<protein>
    <recommendedName>
        <fullName evidence="9">Histone H4</fullName>
    </recommendedName>
</protein>
<dbReference type="GO" id="GO:0000786">
    <property type="term" value="C:nucleosome"/>
    <property type="evidence" value="ECO:0007669"/>
    <property type="project" value="UniProtKB-KW"/>
</dbReference>
<dbReference type="CDD" id="cd22912">
    <property type="entry name" value="HFD_H4"/>
    <property type="match status" value="1"/>
</dbReference>
<evidence type="ECO:0000313" key="11">
    <source>
        <dbReference type="EMBL" id="KAJ3607183.1"/>
    </source>
</evidence>